<organism evidence="2 3">
    <name type="scientific">Porites lobata</name>
    <dbReference type="NCBI Taxonomy" id="104759"/>
    <lineage>
        <taxon>Eukaryota</taxon>
        <taxon>Metazoa</taxon>
        <taxon>Cnidaria</taxon>
        <taxon>Anthozoa</taxon>
        <taxon>Hexacorallia</taxon>
        <taxon>Scleractinia</taxon>
        <taxon>Fungiina</taxon>
        <taxon>Poritidae</taxon>
        <taxon>Porites</taxon>
    </lineage>
</organism>
<keyword evidence="1" id="KW-0732">Signal</keyword>
<protein>
    <submittedName>
        <fullName evidence="2">Uncharacterized protein</fullName>
    </submittedName>
</protein>
<reference evidence="2 3" key="1">
    <citation type="submission" date="2022-05" db="EMBL/GenBank/DDBJ databases">
        <authorList>
            <consortium name="Genoscope - CEA"/>
            <person name="William W."/>
        </authorList>
    </citation>
    <scope>NUCLEOTIDE SEQUENCE [LARGE SCALE GENOMIC DNA]</scope>
</reference>
<comment type="caution">
    <text evidence="2">The sequence shown here is derived from an EMBL/GenBank/DDBJ whole genome shotgun (WGS) entry which is preliminary data.</text>
</comment>
<proteinExistence type="predicted"/>
<dbReference type="EMBL" id="CALNXK010000066">
    <property type="protein sequence ID" value="CAH3141253.1"/>
    <property type="molecule type" value="Genomic_DNA"/>
</dbReference>
<dbReference type="Proteomes" id="UP001159405">
    <property type="component" value="Unassembled WGS sequence"/>
</dbReference>
<feature type="chain" id="PRO_5045197521" evidence="1">
    <location>
        <begin position="26"/>
        <end position="91"/>
    </location>
</feature>
<evidence type="ECO:0000313" key="3">
    <source>
        <dbReference type="Proteomes" id="UP001159405"/>
    </source>
</evidence>
<evidence type="ECO:0000313" key="2">
    <source>
        <dbReference type="EMBL" id="CAH3141253.1"/>
    </source>
</evidence>
<sequence>MKIVCLKCFTILVVILVMINPPAESGPVTSAICILKCCSGACAGAAAVCLPFGGLTGPSAIVVAAGCLMLGGGACAACVGFCTGTVALPTP</sequence>
<evidence type="ECO:0000256" key="1">
    <source>
        <dbReference type="SAM" id="SignalP"/>
    </source>
</evidence>
<keyword evidence="3" id="KW-1185">Reference proteome</keyword>
<feature type="signal peptide" evidence="1">
    <location>
        <begin position="1"/>
        <end position="25"/>
    </location>
</feature>
<name>A0ABN8PD08_9CNID</name>
<accession>A0ABN8PD08</accession>
<gene>
    <name evidence="2" type="ORF">PLOB_00041702</name>
</gene>